<dbReference type="OrthoDB" id="9808136at2"/>
<evidence type="ECO:0000313" key="7">
    <source>
        <dbReference type="Proteomes" id="UP000199622"/>
    </source>
</evidence>
<dbReference type="AlphaFoldDB" id="A0A1H4VHH5"/>
<dbReference type="Proteomes" id="UP000199622">
    <property type="component" value="Unassembled WGS sequence"/>
</dbReference>
<proteinExistence type="inferred from homology"/>
<gene>
    <name evidence="6" type="ORF">SAMN04489727_5149</name>
</gene>
<dbReference type="InterPro" id="IPR025997">
    <property type="entry name" value="SBP_2_dom"/>
</dbReference>
<comment type="subcellular location">
    <subcellularLocation>
        <location evidence="1">Cell envelope</location>
    </subcellularLocation>
</comment>
<protein>
    <submittedName>
        <fullName evidence="6">Ribose transport system substrate-binding protein</fullName>
    </submittedName>
</protein>
<feature type="signal peptide" evidence="4">
    <location>
        <begin position="1"/>
        <end position="25"/>
    </location>
</feature>
<dbReference type="GO" id="GO:0030246">
    <property type="term" value="F:carbohydrate binding"/>
    <property type="evidence" value="ECO:0007669"/>
    <property type="project" value="UniProtKB-ARBA"/>
</dbReference>
<evidence type="ECO:0000256" key="3">
    <source>
        <dbReference type="ARBA" id="ARBA00022729"/>
    </source>
</evidence>
<evidence type="ECO:0000256" key="1">
    <source>
        <dbReference type="ARBA" id="ARBA00004196"/>
    </source>
</evidence>
<evidence type="ECO:0000256" key="4">
    <source>
        <dbReference type="SAM" id="SignalP"/>
    </source>
</evidence>
<dbReference type="CDD" id="cd06320">
    <property type="entry name" value="PBP1_allose_binding"/>
    <property type="match status" value="1"/>
</dbReference>
<dbReference type="Gene3D" id="3.40.50.2300">
    <property type="match status" value="2"/>
</dbReference>
<keyword evidence="7" id="KW-1185">Reference proteome</keyword>
<evidence type="ECO:0000256" key="2">
    <source>
        <dbReference type="ARBA" id="ARBA00007639"/>
    </source>
</evidence>
<name>A0A1H4VHH5_9PSEU</name>
<feature type="chain" id="PRO_5038749675" evidence="4">
    <location>
        <begin position="26"/>
        <end position="343"/>
    </location>
</feature>
<evidence type="ECO:0000259" key="5">
    <source>
        <dbReference type="Pfam" id="PF13407"/>
    </source>
</evidence>
<dbReference type="GO" id="GO:0030313">
    <property type="term" value="C:cell envelope"/>
    <property type="evidence" value="ECO:0007669"/>
    <property type="project" value="UniProtKB-SubCell"/>
</dbReference>
<reference evidence="7" key="1">
    <citation type="submission" date="2016-10" db="EMBL/GenBank/DDBJ databases">
        <authorList>
            <person name="Varghese N."/>
            <person name="Submissions S."/>
        </authorList>
    </citation>
    <scope>NUCLEOTIDE SEQUENCE [LARGE SCALE GENOMIC DNA]</scope>
    <source>
        <strain evidence="7">DSM 44544</strain>
    </source>
</reference>
<evidence type="ECO:0000313" key="6">
    <source>
        <dbReference type="EMBL" id="SEC80355.1"/>
    </source>
</evidence>
<dbReference type="STRING" id="208445.SAMN04489727_5149"/>
<dbReference type="PROSITE" id="PS51257">
    <property type="entry name" value="PROKAR_LIPOPROTEIN"/>
    <property type="match status" value="1"/>
</dbReference>
<dbReference type="SUPFAM" id="SSF53822">
    <property type="entry name" value="Periplasmic binding protein-like I"/>
    <property type="match status" value="1"/>
</dbReference>
<dbReference type="InterPro" id="IPR028082">
    <property type="entry name" value="Peripla_BP_I"/>
</dbReference>
<dbReference type="PANTHER" id="PTHR46847:SF1">
    <property type="entry name" value="D-ALLOSE-BINDING PERIPLASMIC PROTEIN-RELATED"/>
    <property type="match status" value="1"/>
</dbReference>
<feature type="domain" description="Periplasmic binding protein" evidence="5">
    <location>
        <begin position="41"/>
        <end position="301"/>
    </location>
</feature>
<dbReference type="EMBL" id="FNSO01000004">
    <property type="protein sequence ID" value="SEC80355.1"/>
    <property type="molecule type" value="Genomic_DNA"/>
</dbReference>
<comment type="similarity">
    <text evidence="2">Belongs to the bacterial solute-binding protein 2 family.</text>
</comment>
<dbReference type="PANTHER" id="PTHR46847">
    <property type="entry name" value="D-ALLOSE-BINDING PERIPLASMIC PROTEIN-RELATED"/>
    <property type="match status" value="1"/>
</dbReference>
<dbReference type="RefSeq" id="WP_091311649.1">
    <property type="nucleotide sequence ID" value="NZ_FNSO01000004.1"/>
</dbReference>
<accession>A0A1H4VHH5</accession>
<dbReference type="Pfam" id="PF13407">
    <property type="entry name" value="Peripla_BP_4"/>
    <property type="match status" value="1"/>
</dbReference>
<organism evidence="6 7">
    <name type="scientific">Amycolatopsis tolypomycina</name>
    <dbReference type="NCBI Taxonomy" id="208445"/>
    <lineage>
        <taxon>Bacteria</taxon>
        <taxon>Bacillati</taxon>
        <taxon>Actinomycetota</taxon>
        <taxon>Actinomycetes</taxon>
        <taxon>Pseudonocardiales</taxon>
        <taxon>Pseudonocardiaceae</taxon>
        <taxon>Amycolatopsis</taxon>
    </lineage>
</organism>
<sequence length="343" mass="35013">MGSWNLRRIVAVTVAAAAVAGMTTACGRGGDDAKQASGPKIAIVTRNFTNPYWAALRDGALAEGKQRGVEVNVQAGTSETDADGENAKISTLAGQGYDCFGVVPVNASNVITPLVPVARAKKTILNLDSQIDPAASSAAGVSYASFIGSDNVAAGTLAGQKMLTALGGTGKVVILQGIAGEQNGINREKGFTEATGGKLDIVQRAPADYEQDKALQVTEAILKAHPDITGIFAANDTMGLGAVQAIKNAGLAGKIKVISVDGIKDALASVKSGDLYGTITQYPYAEGQLAVQACIAAHSGKPIPQRVVAPIAFIDNAVVDQQLASFPKPFAPFDNPLAALVAG</sequence>
<keyword evidence="3 4" id="KW-0732">Signal</keyword>